<dbReference type="GO" id="GO:0003677">
    <property type="term" value="F:DNA binding"/>
    <property type="evidence" value="ECO:0007669"/>
    <property type="project" value="UniProtKB-KW"/>
</dbReference>
<gene>
    <name evidence="8" type="ORF">TSUD_362100</name>
</gene>
<proteinExistence type="predicted"/>
<keyword evidence="3" id="KW-0238">DNA-binding</keyword>
<dbReference type="EMBL" id="DF973390">
    <property type="protein sequence ID" value="GAU29220.1"/>
    <property type="molecule type" value="Genomic_DNA"/>
</dbReference>
<keyword evidence="4" id="KW-0804">Transcription</keyword>
<keyword evidence="2" id="KW-0805">Transcription regulation</keyword>
<sequence>MAPKSKESPPKGDESPPNGEEIPTGWSVKSEVEKDGTITTTYYCPDTGQEFYTYPSLMRYVRYAKTKKTGIYTPLFKSIRKHETHALKKHNPIGHRKATAALSIPGRPCLPNSDSLAADQEDYFLKSIRKQEIDALKKHNPIGHRKTTGALSIPGRPRPPNSDSLAADQNDDSKPSSSGKSTDEDIEDYVPEQDADVSTDMAIDEADEFRKSR</sequence>
<dbReference type="Proteomes" id="UP000242715">
    <property type="component" value="Unassembled WGS sequence"/>
</dbReference>
<accession>A0A2Z6MZP4</accession>
<dbReference type="InterPro" id="IPR001739">
    <property type="entry name" value="Methyl_CpG_DNA-bd"/>
</dbReference>
<evidence type="ECO:0000256" key="6">
    <source>
        <dbReference type="SAM" id="MobiDB-lite"/>
    </source>
</evidence>
<evidence type="ECO:0000256" key="3">
    <source>
        <dbReference type="ARBA" id="ARBA00023125"/>
    </source>
</evidence>
<feature type="compositionally biased region" description="Acidic residues" evidence="6">
    <location>
        <begin position="184"/>
        <end position="207"/>
    </location>
</feature>
<evidence type="ECO:0000313" key="9">
    <source>
        <dbReference type="Proteomes" id="UP000242715"/>
    </source>
</evidence>
<dbReference type="AlphaFoldDB" id="A0A2Z6MZP4"/>
<feature type="domain" description="MBD" evidence="7">
    <location>
        <begin position="12"/>
        <end position="81"/>
    </location>
</feature>
<evidence type="ECO:0000256" key="2">
    <source>
        <dbReference type="ARBA" id="ARBA00023015"/>
    </source>
</evidence>
<evidence type="ECO:0000256" key="5">
    <source>
        <dbReference type="ARBA" id="ARBA00023242"/>
    </source>
</evidence>
<reference evidence="9" key="1">
    <citation type="journal article" date="2017" name="Front. Plant Sci.">
        <title>Climate Clever Clovers: New Paradigm to Reduce the Environmental Footprint of Ruminants by Breeding Low Methanogenic Forages Utilizing Haplotype Variation.</title>
        <authorList>
            <person name="Kaur P."/>
            <person name="Appels R."/>
            <person name="Bayer P.E."/>
            <person name="Keeble-Gagnere G."/>
            <person name="Wang J."/>
            <person name="Hirakawa H."/>
            <person name="Shirasawa K."/>
            <person name="Vercoe P."/>
            <person name="Stefanova K."/>
            <person name="Durmic Z."/>
            <person name="Nichols P."/>
            <person name="Revell C."/>
            <person name="Isobe S.N."/>
            <person name="Edwards D."/>
            <person name="Erskine W."/>
        </authorList>
    </citation>
    <scope>NUCLEOTIDE SEQUENCE [LARGE SCALE GENOMIC DNA]</scope>
    <source>
        <strain evidence="9">cv. Daliak</strain>
    </source>
</reference>
<feature type="compositionally biased region" description="Basic residues" evidence="6">
    <location>
        <begin position="138"/>
        <end position="147"/>
    </location>
</feature>
<feature type="non-terminal residue" evidence="8">
    <location>
        <position position="213"/>
    </location>
</feature>
<evidence type="ECO:0000313" key="8">
    <source>
        <dbReference type="EMBL" id="GAU29220.1"/>
    </source>
</evidence>
<feature type="region of interest" description="Disordered" evidence="6">
    <location>
        <begin position="137"/>
        <end position="213"/>
    </location>
</feature>
<dbReference type="SUPFAM" id="SSF54171">
    <property type="entry name" value="DNA-binding domain"/>
    <property type="match status" value="1"/>
</dbReference>
<dbReference type="PROSITE" id="PS50982">
    <property type="entry name" value="MBD"/>
    <property type="match status" value="1"/>
</dbReference>
<dbReference type="InterPro" id="IPR016177">
    <property type="entry name" value="DNA-bd_dom_sf"/>
</dbReference>
<dbReference type="OrthoDB" id="912322at2759"/>
<evidence type="ECO:0000256" key="1">
    <source>
        <dbReference type="ARBA" id="ARBA00004123"/>
    </source>
</evidence>
<feature type="region of interest" description="Disordered" evidence="6">
    <location>
        <begin position="1"/>
        <end position="30"/>
    </location>
</feature>
<protein>
    <recommendedName>
        <fullName evidence="7">MBD domain-containing protein</fullName>
    </recommendedName>
</protein>
<name>A0A2Z6MZP4_TRISU</name>
<evidence type="ECO:0000259" key="7">
    <source>
        <dbReference type="PROSITE" id="PS50982"/>
    </source>
</evidence>
<evidence type="ECO:0000256" key="4">
    <source>
        <dbReference type="ARBA" id="ARBA00023163"/>
    </source>
</evidence>
<keyword evidence="9" id="KW-1185">Reference proteome</keyword>
<feature type="compositionally biased region" description="Basic and acidic residues" evidence="6">
    <location>
        <begin position="1"/>
        <end position="14"/>
    </location>
</feature>
<organism evidence="8 9">
    <name type="scientific">Trifolium subterraneum</name>
    <name type="common">Subterranean clover</name>
    <dbReference type="NCBI Taxonomy" id="3900"/>
    <lineage>
        <taxon>Eukaryota</taxon>
        <taxon>Viridiplantae</taxon>
        <taxon>Streptophyta</taxon>
        <taxon>Embryophyta</taxon>
        <taxon>Tracheophyta</taxon>
        <taxon>Spermatophyta</taxon>
        <taxon>Magnoliopsida</taxon>
        <taxon>eudicotyledons</taxon>
        <taxon>Gunneridae</taxon>
        <taxon>Pentapetalae</taxon>
        <taxon>rosids</taxon>
        <taxon>fabids</taxon>
        <taxon>Fabales</taxon>
        <taxon>Fabaceae</taxon>
        <taxon>Papilionoideae</taxon>
        <taxon>50 kb inversion clade</taxon>
        <taxon>NPAAA clade</taxon>
        <taxon>Hologalegina</taxon>
        <taxon>IRL clade</taxon>
        <taxon>Trifolieae</taxon>
        <taxon>Trifolium</taxon>
    </lineage>
</organism>
<comment type="subcellular location">
    <subcellularLocation>
        <location evidence="1">Nucleus</location>
    </subcellularLocation>
</comment>
<dbReference type="GO" id="GO:0005634">
    <property type="term" value="C:nucleus"/>
    <property type="evidence" value="ECO:0007669"/>
    <property type="project" value="UniProtKB-SubCell"/>
</dbReference>
<keyword evidence="5" id="KW-0539">Nucleus</keyword>